<reference evidence="3" key="1">
    <citation type="journal article" date="2014" name="Int. J. Syst. Evol. Microbiol.">
        <title>Complete genome sequence of Corynebacterium casei LMG S-19264T (=DSM 44701T), isolated from a smear-ripened cheese.</title>
        <authorList>
            <consortium name="US DOE Joint Genome Institute (JGI-PGF)"/>
            <person name="Walter F."/>
            <person name="Albersmeier A."/>
            <person name="Kalinowski J."/>
            <person name="Ruckert C."/>
        </authorList>
    </citation>
    <scope>NUCLEOTIDE SEQUENCE</scope>
    <source>
        <strain evidence="3">JCM 3313</strain>
    </source>
</reference>
<organism evidence="3 4">
    <name type="scientific">Saccharothrix coeruleofusca</name>
    <dbReference type="NCBI Taxonomy" id="33919"/>
    <lineage>
        <taxon>Bacteria</taxon>
        <taxon>Bacillati</taxon>
        <taxon>Actinomycetota</taxon>
        <taxon>Actinomycetes</taxon>
        <taxon>Pseudonocardiales</taxon>
        <taxon>Pseudonocardiaceae</taxon>
        <taxon>Saccharothrix</taxon>
    </lineage>
</organism>
<reference evidence="3" key="2">
    <citation type="submission" date="2020-09" db="EMBL/GenBank/DDBJ databases">
        <authorList>
            <person name="Sun Q."/>
            <person name="Ohkuma M."/>
        </authorList>
    </citation>
    <scope>NUCLEOTIDE SEQUENCE</scope>
    <source>
        <strain evidence="3">JCM 3313</strain>
    </source>
</reference>
<accession>A0A918AMV4</accession>
<keyword evidence="2" id="KW-1133">Transmembrane helix</keyword>
<name>A0A918AMV4_9PSEU</name>
<keyword evidence="4" id="KW-1185">Reference proteome</keyword>
<sequence length="238" mass="24364">MAELIRKQPTPPRLPSGERAATEALLAELLGEDPPEPPPHRVNRAARAVGLVGGALALLAVVAIVSVLAGHRAAGPVPPSAEPPVDIDGSAALRPDLLSAELGGPGADAPGSAGAARPTGQAGPSRITPPPDLVTGPKPQVDVVRRFYELLPAEPAAAAGLLSAELIGGSTADFAAAWSRVRAVRVESASLRPDGSVLAVVSVQEADGRWMRVEQLFRLTDTTTPRIVGSEVLSAQRS</sequence>
<dbReference type="Proteomes" id="UP000639606">
    <property type="component" value="Unassembled WGS sequence"/>
</dbReference>
<dbReference type="EMBL" id="BMRG01000005">
    <property type="protein sequence ID" value="GGP58733.1"/>
    <property type="molecule type" value="Genomic_DNA"/>
</dbReference>
<dbReference type="RefSeq" id="WP_189224220.1">
    <property type="nucleotide sequence ID" value="NZ_BMRG01000005.1"/>
</dbReference>
<evidence type="ECO:0000313" key="4">
    <source>
        <dbReference type="Proteomes" id="UP000639606"/>
    </source>
</evidence>
<keyword evidence="2" id="KW-0812">Transmembrane</keyword>
<proteinExistence type="predicted"/>
<feature type="region of interest" description="Disordered" evidence="1">
    <location>
        <begin position="100"/>
        <end position="136"/>
    </location>
</feature>
<feature type="transmembrane region" description="Helical" evidence="2">
    <location>
        <begin position="48"/>
        <end position="69"/>
    </location>
</feature>
<evidence type="ECO:0000313" key="3">
    <source>
        <dbReference type="EMBL" id="GGP58733.1"/>
    </source>
</evidence>
<comment type="caution">
    <text evidence="3">The sequence shown here is derived from an EMBL/GenBank/DDBJ whole genome shotgun (WGS) entry which is preliminary data.</text>
</comment>
<dbReference type="AlphaFoldDB" id="A0A918AMV4"/>
<feature type="compositionally biased region" description="Low complexity" evidence="1">
    <location>
        <begin position="107"/>
        <end position="116"/>
    </location>
</feature>
<protein>
    <submittedName>
        <fullName evidence="3">Uncharacterized protein</fullName>
    </submittedName>
</protein>
<gene>
    <name evidence="3" type="ORF">GCM10010185_34010</name>
</gene>
<evidence type="ECO:0000256" key="1">
    <source>
        <dbReference type="SAM" id="MobiDB-lite"/>
    </source>
</evidence>
<keyword evidence="2" id="KW-0472">Membrane</keyword>
<evidence type="ECO:0000256" key="2">
    <source>
        <dbReference type="SAM" id="Phobius"/>
    </source>
</evidence>